<name>A0A330L942_9BACT</name>
<evidence type="ECO:0000313" key="2">
    <source>
        <dbReference type="Proteomes" id="UP000248168"/>
    </source>
</evidence>
<dbReference type="AlphaFoldDB" id="A0A330L942"/>
<gene>
    <name evidence="1" type="ORF">NITLEN_60018</name>
</gene>
<evidence type="ECO:0000313" key="1">
    <source>
        <dbReference type="EMBL" id="SPP66215.1"/>
    </source>
</evidence>
<sequence length="57" mass="6673">MGDQTAHFTTFVRNLMTIYFSMQGKFILMKYVYCCFNSSEYCGDAWRMIRACGFACL</sequence>
<protein>
    <submittedName>
        <fullName evidence="1">Uncharacterized protein</fullName>
    </submittedName>
</protein>
<dbReference type="InParanoid" id="A0A330L942"/>
<reference evidence="2" key="1">
    <citation type="submission" date="2018-04" db="EMBL/GenBank/DDBJ databases">
        <authorList>
            <person name="Lucker S."/>
            <person name="Sakoula D."/>
        </authorList>
    </citation>
    <scope>NUCLEOTIDE SEQUENCE [LARGE SCALE GENOMIC DNA]</scope>
</reference>
<dbReference type="EMBL" id="OUNR01000019">
    <property type="protein sequence ID" value="SPP66215.1"/>
    <property type="molecule type" value="Genomic_DNA"/>
</dbReference>
<accession>A0A330L942</accession>
<dbReference type="Proteomes" id="UP000248168">
    <property type="component" value="Unassembled WGS sequence"/>
</dbReference>
<proteinExistence type="predicted"/>
<organism evidence="1 2">
    <name type="scientific">Nitrospira lenta</name>
    <dbReference type="NCBI Taxonomy" id="1436998"/>
    <lineage>
        <taxon>Bacteria</taxon>
        <taxon>Pseudomonadati</taxon>
        <taxon>Nitrospirota</taxon>
        <taxon>Nitrospiria</taxon>
        <taxon>Nitrospirales</taxon>
        <taxon>Nitrospiraceae</taxon>
        <taxon>Nitrospira</taxon>
    </lineage>
</organism>
<keyword evidence="2" id="KW-1185">Reference proteome</keyword>